<feature type="compositionally biased region" description="Basic and acidic residues" evidence="1">
    <location>
        <begin position="46"/>
        <end position="66"/>
    </location>
</feature>
<reference evidence="2 3" key="1">
    <citation type="submission" date="2023-03" db="EMBL/GenBank/DDBJ databases">
        <title>WGS of Gossypium arboreum.</title>
        <authorList>
            <person name="Yu D."/>
        </authorList>
    </citation>
    <scope>NUCLEOTIDE SEQUENCE [LARGE SCALE GENOMIC DNA]</scope>
    <source>
        <tissue evidence="2">Leaf</tissue>
    </source>
</reference>
<proteinExistence type="predicted"/>
<sequence length="184" mass="21098">MRLGLSARGAEAKEAKNEKKPVECFLCHGPHRLWKYPRKSTIKGNDASDKEPKKLSSSNEKFEANKVKKSKKKRVKCFFYRGSHELQNYPKQAVFKEKATLELVESSERILPKKEVNLSLDLGEKVTIKKIEARTNGAELKESDRVFRVIGEASTHERGEFSIRLRGKSSDASFQVRINEAHFY</sequence>
<dbReference type="EMBL" id="JARKNE010000011">
    <property type="protein sequence ID" value="KAK5785999.1"/>
    <property type="molecule type" value="Genomic_DNA"/>
</dbReference>
<evidence type="ECO:0000313" key="2">
    <source>
        <dbReference type="EMBL" id="KAK5785999.1"/>
    </source>
</evidence>
<name>A0ABR0N8T4_GOSAR</name>
<keyword evidence="3" id="KW-1185">Reference proteome</keyword>
<dbReference type="Proteomes" id="UP001358586">
    <property type="component" value="Chromosome 11"/>
</dbReference>
<protein>
    <submittedName>
        <fullName evidence="2">Uncharacterized protein</fullName>
    </submittedName>
</protein>
<comment type="caution">
    <text evidence="2">The sequence shown here is derived from an EMBL/GenBank/DDBJ whole genome shotgun (WGS) entry which is preliminary data.</text>
</comment>
<gene>
    <name evidence="2" type="ORF">PVK06_040623</name>
</gene>
<evidence type="ECO:0000256" key="1">
    <source>
        <dbReference type="SAM" id="MobiDB-lite"/>
    </source>
</evidence>
<organism evidence="2 3">
    <name type="scientific">Gossypium arboreum</name>
    <name type="common">Tree cotton</name>
    <name type="synonym">Gossypium nanking</name>
    <dbReference type="NCBI Taxonomy" id="29729"/>
    <lineage>
        <taxon>Eukaryota</taxon>
        <taxon>Viridiplantae</taxon>
        <taxon>Streptophyta</taxon>
        <taxon>Embryophyta</taxon>
        <taxon>Tracheophyta</taxon>
        <taxon>Spermatophyta</taxon>
        <taxon>Magnoliopsida</taxon>
        <taxon>eudicotyledons</taxon>
        <taxon>Gunneridae</taxon>
        <taxon>Pentapetalae</taxon>
        <taxon>rosids</taxon>
        <taxon>malvids</taxon>
        <taxon>Malvales</taxon>
        <taxon>Malvaceae</taxon>
        <taxon>Malvoideae</taxon>
        <taxon>Gossypium</taxon>
    </lineage>
</organism>
<accession>A0ABR0N8T4</accession>
<feature type="region of interest" description="Disordered" evidence="1">
    <location>
        <begin position="38"/>
        <end position="67"/>
    </location>
</feature>
<evidence type="ECO:0000313" key="3">
    <source>
        <dbReference type="Proteomes" id="UP001358586"/>
    </source>
</evidence>